<evidence type="ECO:0000313" key="3">
    <source>
        <dbReference type="EMBL" id="MCW1931804.1"/>
    </source>
</evidence>
<dbReference type="RefSeq" id="WP_264504891.1">
    <property type="nucleotide sequence ID" value="NZ_JAPDFL010000001.1"/>
</dbReference>
<evidence type="ECO:0000259" key="2">
    <source>
        <dbReference type="PROSITE" id="PS50931"/>
    </source>
</evidence>
<gene>
    <name evidence="3" type="ORF">OKW52_05890</name>
</gene>
<dbReference type="SUPFAM" id="SSF46785">
    <property type="entry name" value="Winged helix' DNA-binding domain"/>
    <property type="match status" value="1"/>
</dbReference>
<dbReference type="InterPro" id="IPR036388">
    <property type="entry name" value="WH-like_DNA-bd_sf"/>
</dbReference>
<dbReference type="PANTHER" id="PTHR30537">
    <property type="entry name" value="HTH-TYPE TRANSCRIPTIONAL REGULATOR"/>
    <property type="match status" value="1"/>
</dbReference>
<dbReference type="InterPro" id="IPR036390">
    <property type="entry name" value="WH_DNA-bd_sf"/>
</dbReference>
<dbReference type="Pfam" id="PF00126">
    <property type="entry name" value="HTH_1"/>
    <property type="match status" value="1"/>
</dbReference>
<dbReference type="EMBL" id="JAPDFL010000001">
    <property type="protein sequence ID" value="MCW1931804.1"/>
    <property type="molecule type" value="Genomic_DNA"/>
</dbReference>
<accession>A0ABT3GW80</accession>
<evidence type="ECO:0000313" key="4">
    <source>
        <dbReference type="Proteomes" id="UP001208938"/>
    </source>
</evidence>
<reference evidence="3 4" key="1">
    <citation type="submission" date="2022-10" db="EMBL/GenBank/DDBJ databases">
        <title>Pararhodobacter sp. nov., isolated from marine algae.</title>
        <authorList>
            <person name="Choi B.J."/>
            <person name="Kim J.M."/>
            <person name="Lee J.K."/>
            <person name="Choi D.G."/>
            <person name="Jeon C.O."/>
        </authorList>
    </citation>
    <scope>NUCLEOTIDE SEQUENCE [LARGE SCALE GENOMIC DNA]</scope>
    <source>
        <strain evidence="3 4">ZQ420</strain>
    </source>
</reference>
<dbReference type="PROSITE" id="PS50931">
    <property type="entry name" value="HTH_LYSR"/>
    <property type="match status" value="1"/>
</dbReference>
<comment type="caution">
    <text evidence="3">The sequence shown here is derived from an EMBL/GenBank/DDBJ whole genome shotgun (WGS) entry which is preliminary data.</text>
</comment>
<keyword evidence="4" id="KW-1185">Reference proteome</keyword>
<dbReference type="InterPro" id="IPR058163">
    <property type="entry name" value="LysR-type_TF_proteobact-type"/>
</dbReference>
<organism evidence="3 4">
    <name type="scientific">Pararhodobacter zhoushanensis</name>
    <dbReference type="NCBI Taxonomy" id="2479545"/>
    <lineage>
        <taxon>Bacteria</taxon>
        <taxon>Pseudomonadati</taxon>
        <taxon>Pseudomonadota</taxon>
        <taxon>Alphaproteobacteria</taxon>
        <taxon>Rhodobacterales</taxon>
        <taxon>Paracoccaceae</taxon>
        <taxon>Pararhodobacter</taxon>
    </lineage>
</organism>
<name>A0ABT3GW80_9RHOB</name>
<sequence>MPPLTALRAFEAAGRLGGFAPAAQELGVTPGAVTAHLKNLETTLGVTLFERQHRGVSLTAVGARVLPDFTRAFAALDAAVHRLEDEAAPGLVRIATTADLAQLWLSPRLPALRAAGVQVVVVPMDSPEAARGLAELALYPQVGGAIPAPLIAVAAPGFTGGLEPGMALVLAGPLGNWARWATAAGRAGFVPRGPVHGSAALALEEAANGAGVLVIARPLAEAALRAGRVVHVWGIEAESGLGLALYPLRAVAPGSATAKVLAALGDQRGPDGGVAG</sequence>
<proteinExistence type="inferred from homology"/>
<evidence type="ECO:0000256" key="1">
    <source>
        <dbReference type="ARBA" id="ARBA00009437"/>
    </source>
</evidence>
<dbReference type="SUPFAM" id="SSF53850">
    <property type="entry name" value="Periplasmic binding protein-like II"/>
    <property type="match status" value="1"/>
</dbReference>
<protein>
    <submittedName>
        <fullName evidence="3">LysR family transcriptional regulator</fullName>
    </submittedName>
</protein>
<dbReference type="InterPro" id="IPR000847">
    <property type="entry name" value="LysR_HTH_N"/>
</dbReference>
<dbReference type="Proteomes" id="UP001208938">
    <property type="component" value="Unassembled WGS sequence"/>
</dbReference>
<dbReference type="Gene3D" id="3.40.190.10">
    <property type="entry name" value="Periplasmic binding protein-like II"/>
    <property type="match status" value="1"/>
</dbReference>
<comment type="similarity">
    <text evidence="1">Belongs to the LysR transcriptional regulatory family.</text>
</comment>
<dbReference type="PANTHER" id="PTHR30537:SF26">
    <property type="entry name" value="GLYCINE CLEAVAGE SYSTEM TRANSCRIPTIONAL ACTIVATOR"/>
    <property type="match status" value="1"/>
</dbReference>
<dbReference type="Gene3D" id="1.10.10.10">
    <property type="entry name" value="Winged helix-like DNA-binding domain superfamily/Winged helix DNA-binding domain"/>
    <property type="match status" value="1"/>
</dbReference>
<feature type="domain" description="HTH lysR-type" evidence="2">
    <location>
        <begin position="2"/>
        <end position="59"/>
    </location>
</feature>